<dbReference type="SUPFAM" id="SSF109604">
    <property type="entry name" value="HD-domain/PDEase-like"/>
    <property type="match status" value="1"/>
</dbReference>
<dbReference type="EMBL" id="WSLF01000009">
    <property type="protein sequence ID" value="KAE9633203.1"/>
    <property type="molecule type" value="Genomic_DNA"/>
</dbReference>
<dbReference type="InterPro" id="IPR004365">
    <property type="entry name" value="NA-bd_OB_tRNA"/>
</dbReference>
<dbReference type="GO" id="GO:0016787">
    <property type="term" value="F:hydrolase activity"/>
    <property type="evidence" value="ECO:0007669"/>
    <property type="project" value="UniProtKB-KW"/>
</dbReference>
<dbReference type="Gene3D" id="2.40.50.140">
    <property type="entry name" value="Nucleic acid-binding proteins"/>
    <property type="match status" value="1"/>
</dbReference>
<feature type="domain" description="HD" evidence="2">
    <location>
        <begin position="160"/>
        <end position="280"/>
    </location>
</feature>
<dbReference type="Gene3D" id="1.10.3210.10">
    <property type="entry name" value="Hypothetical protein af1432"/>
    <property type="match status" value="1"/>
</dbReference>
<gene>
    <name evidence="3" type="ORF">GND95_10055</name>
</gene>
<dbReference type="SUPFAM" id="SSF50249">
    <property type="entry name" value="Nucleic acid-binding proteins"/>
    <property type="match status" value="1"/>
</dbReference>
<dbReference type="SMART" id="SM00471">
    <property type="entry name" value="HDc"/>
    <property type="match status" value="1"/>
</dbReference>
<dbReference type="InterPro" id="IPR012340">
    <property type="entry name" value="NA-bd_OB-fold"/>
</dbReference>
<evidence type="ECO:0000313" key="4">
    <source>
        <dbReference type="Proteomes" id="UP000483018"/>
    </source>
</evidence>
<dbReference type="OrthoDB" id="9778453at2"/>
<dbReference type="CDD" id="cd00077">
    <property type="entry name" value="HDc"/>
    <property type="match status" value="1"/>
</dbReference>
<evidence type="ECO:0000256" key="1">
    <source>
        <dbReference type="ARBA" id="ARBA00022801"/>
    </source>
</evidence>
<reference evidence="3 4" key="1">
    <citation type="submission" date="2019-12" db="EMBL/GenBank/DDBJ databases">
        <title>Defluviitalea raffinosedens, isolated from a biogas fermenter, genome sequencing and characterization.</title>
        <authorList>
            <person name="Rettenmaier R."/>
            <person name="Schneider M."/>
            <person name="Neuhaus K."/>
            <person name="Liebl W."/>
            <person name="Zverlov V."/>
        </authorList>
    </citation>
    <scope>NUCLEOTIDE SEQUENCE [LARGE SCALE GENOMIC DNA]</scope>
    <source>
        <strain evidence="3 4">249c-K6</strain>
    </source>
</reference>
<dbReference type="Proteomes" id="UP000483018">
    <property type="component" value="Unassembled WGS sequence"/>
</dbReference>
<protein>
    <submittedName>
        <fullName evidence="3">HD domain-containing protein</fullName>
    </submittedName>
</protein>
<dbReference type="PROSITE" id="PS51831">
    <property type="entry name" value="HD"/>
    <property type="match status" value="1"/>
</dbReference>
<comment type="caution">
    <text evidence="3">The sequence shown here is derived from an EMBL/GenBank/DDBJ whole genome shotgun (WGS) entry which is preliminary data.</text>
</comment>
<dbReference type="InterPro" id="IPR006674">
    <property type="entry name" value="HD_domain"/>
</dbReference>
<name>A0A7C8LDS1_9FIRM</name>
<dbReference type="InterPro" id="IPR050798">
    <property type="entry name" value="YhaM_exoribonuc/phosphodiest"/>
</dbReference>
<dbReference type="PANTHER" id="PTHR37294">
    <property type="entry name" value="3'-5' EXORIBONUCLEASE YHAM"/>
    <property type="match status" value="1"/>
</dbReference>
<sequence>MRYLKDIRDGEQVIGHYLCKQKQTLKSRTGKPYISLKLQDKTGLVDAKIWDIHNEIEEFEENSFIKIDGIVSVFQGEYQISIRRLRLSMEGEYDPMDYVPCTDKDINGMLEKLRGYIDKVENPYIKKLLQSFFVEDEAFLSKFTYHSAARSVHHSYMGGLLEHTLSVVEYANFLSHYYSSSNHDIVIAGAMLHDIGKIEELSDFPMNDYTDLGQLLGHIMIGAEMVGKKISQIKNFPPNLEALIKHCILAHHGEFEYGSPKRPKTIEAMIIHCADNTDAKIKLFDEAIMGDHSKGSWVGFNRMLGRNIRKSDF</sequence>
<proteinExistence type="predicted"/>
<dbReference type="Pfam" id="PF01336">
    <property type="entry name" value="tRNA_anti-codon"/>
    <property type="match status" value="1"/>
</dbReference>
<dbReference type="AlphaFoldDB" id="A0A7C8LDS1"/>
<evidence type="ECO:0000259" key="2">
    <source>
        <dbReference type="PROSITE" id="PS51831"/>
    </source>
</evidence>
<organism evidence="3 4">
    <name type="scientific">Defluviitalea raffinosedens</name>
    <dbReference type="NCBI Taxonomy" id="1450156"/>
    <lineage>
        <taxon>Bacteria</taxon>
        <taxon>Bacillati</taxon>
        <taxon>Bacillota</taxon>
        <taxon>Clostridia</taxon>
        <taxon>Lachnospirales</taxon>
        <taxon>Defluviitaleaceae</taxon>
        <taxon>Defluviitalea</taxon>
    </lineage>
</organism>
<dbReference type="RefSeq" id="WP_158740951.1">
    <property type="nucleotide sequence ID" value="NZ_JAFBEP010000025.1"/>
</dbReference>
<dbReference type="GO" id="GO:0003676">
    <property type="term" value="F:nucleic acid binding"/>
    <property type="evidence" value="ECO:0007669"/>
    <property type="project" value="InterPro"/>
</dbReference>
<accession>A0A7C8LDS1</accession>
<dbReference type="GO" id="GO:0031125">
    <property type="term" value="P:rRNA 3'-end processing"/>
    <property type="evidence" value="ECO:0007669"/>
    <property type="project" value="TreeGrafter"/>
</dbReference>
<dbReference type="NCBIfam" id="TIGR00277">
    <property type="entry name" value="HDIG"/>
    <property type="match status" value="1"/>
</dbReference>
<dbReference type="PANTHER" id="PTHR37294:SF1">
    <property type="entry name" value="3'-5' EXORIBONUCLEASE YHAM"/>
    <property type="match status" value="1"/>
</dbReference>
<dbReference type="InterPro" id="IPR006675">
    <property type="entry name" value="HDIG_dom"/>
</dbReference>
<dbReference type="InterPro" id="IPR003607">
    <property type="entry name" value="HD/PDEase_dom"/>
</dbReference>
<dbReference type="CDD" id="cd04492">
    <property type="entry name" value="YhaM_OBF_like"/>
    <property type="match status" value="1"/>
</dbReference>
<evidence type="ECO:0000313" key="3">
    <source>
        <dbReference type="EMBL" id="KAE9633203.1"/>
    </source>
</evidence>
<dbReference type="Pfam" id="PF01966">
    <property type="entry name" value="HD"/>
    <property type="match status" value="1"/>
</dbReference>
<keyword evidence="1" id="KW-0378">Hydrolase</keyword>
<keyword evidence="4" id="KW-1185">Reference proteome</keyword>